<feature type="repeat" description="WD" evidence="3">
    <location>
        <begin position="509"/>
        <end position="558"/>
    </location>
</feature>
<dbReference type="InterPro" id="IPR019775">
    <property type="entry name" value="WD40_repeat_CS"/>
</dbReference>
<sequence>MSNEEKMREEYQIGVAQVPFEEQLCFDKNWILYLNQPEQINHFICVVCKQVANSPVEINCPQHGDTYGTLFAGENCLKQFLHSNNNNCPVQYHSDCKYSKNKLAQKRINDLDVKCSRQFQHDLQIFGKNEEGQISENATMTCDFQGKIKDLADHLNFHCPLKLLNCWFQPFGCNCSCLRYELEDHLISKMKYHFDLVMMKFESMRHILQQQQEKTKLLKSENEKLKLELQKKQCEENLNNNFVHQEKISTISNLEVLLSSLNSIKNLTGHTLCVNGIDCATLDYNKQLLCSGSNDNTIRVWDIKTANQIKCFNEHSDQVIGVKFSKYHNNKAICSSSDDKTIKFWKIDKKKNNDNGNDSNNNKAFQILNGHSGGVCGIEFSPFNEGKYLCSASKDTTVRLWDIESSKTLHVFSGHSYGVWCVDFSPLRHNHSNNIGGSGYSFCSGSFDSTIRVWDIKSQKEVIILKGHEDIIWCVQYSPYQLGNIILSGSYDKTVRLWDTRSKKQIHKFGGHTNWIKSVQFLPFVNNQKVNNEYFICSGSSDNTIRFWDVRANKELYLIKGGDKKDGGISCIKFLPLKNNNTFNLCYGSVCGSINIWG</sequence>
<dbReference type="InterPro" id="IPR001680">
    <property type="entry name" value="WD40_rpt"/>
</dbReference>
<evidence type="ECO:0000256" key="3">
    <source>
        <dbReference type="PROSITE-ProRule" id="PRU00221"/>
    </source>
</evidence>
<dbReference type="CDD" id="cd00200">
    <property type="entry name" value="WD40"/>
    <property type="match status" value="1"/>
</dbReference>
<dbReference type="InterPro" id="IPR013083">
    <property type="entry name" value="Znf_RING/FYVE/PHD"/>
</dbReference>
<keyword evidence="2" id="KW-0677">Repeat</keyword>
<evidence type="ECO:0000313" key="5">
    <source>
        <dbReference type="EMBL" id="ETO06700.1"/>
    </source>
</evidence>
<evidence type="ECO:0000313" key="6">
    <source>
        <dbReference type="Proteomes" id="UP000023152"/>
    </source>
</evidence>
<proteinExistence type="predicted"/>
<dbReference type="GO" id="GO:1990234">
    <property type="term" value="C:transferase complex"/>
    <property type="evidence" value="ECO:0007669"/>
    <property type="project" value="UniProtKB-ARBA"/>
</dbReference>
<dbReference type="SUPFAM" id="SSF50978">
    <property type="entry name" value="WD40 repeat-like"/>
    <property type="match status" value="1"/>
</dbReference>
<keyword evidence="6" id="KW-1185">Reference proteome</keyword>
<dbReference type="InterPro" id="IPR036322">
    <property type="entry name" value="WD40_repeat_dom_sf"/>
</dbReference>
<dbReference type="PANTHER" id="PTHR22847">
    <property type="entry name" value="WD40 REPEAT PROTEIN"/>
    <property type="match status" value="1"/>
</dbReference>
<dbReference type="PRINTS" id="PR00320">
    <property type="entry name" value="GPROTEINBRPT"/>
</dbReference>
<dbReference type="EMBL" id="ASPP01026883">
    <property type="protein sequence ID" value="ETO06700.1"/>
    <property type="molecule type" value="Genomic_DNA"/>
</dbReference>
<feature type="repeat" description="WD" evidence="3">
    <location>
        <begin position="312"/>
        <end position="355"/>
    </location>
</feature>
<feature type="repeat" description="WD" evidence="3">
    <location>
        <begin position="412"/>
        <end position="464"/>
    </location>
</feature>
<dbReference type="Pfam" id="PF00400">
    <property type="entry name" value="WD40"/>
    <property type="match status" value="6"/>
</dbReference>
<feature type="repeat" description="WD" evidence="3">
    <location>
        <begin position="368"/>
        <end position="411"/>
    </location>
</feature>
<protein>
    <submittedName>
        <fullName evidence="5">WD-40 repeat protein</fullName>
    </submittedName>
</protein>
<dbReference type="PROSITE" id="PS50082">
    <property type="entry name" value="WD_REPEATS_2"/>
    <property type="match status" value="6"/>
</dbReference>
<evidence type="ECO:0000256" key="1">
    <source>
        <dbReference type="ARBA" id="ARBA00022574"/>
    </source>
</evidence>
<dbReference type="PROSITE" id="PS50294">
    <property type="entry name" value="WD_REPEATS_REGION"/>
    <property type="match status" value="3"/>
</dbReference>
<dbReference type="Gene3D" id="2.130.10.10">
    <property type="entry name" value="YVTN repeat-like/Quinoprotein amine dehydrogenase"/>
    <property type="match status" value="3"/>
</dbReference>
<dbReference type="SMART" id="SM00320">
    <property type="entry name" value="WD40"/>
    <property type="match status" value="7"/>
</dbReference>
<dbReference type="PROSITE" id="PS00678">
    <property type="entry name" value="WD_REPEATS_1"/>
    <property type="match status" value="4"/>
</dbReference>
<keyword evidence="1 3" id="KW-0853">WD repeat</keyword>
<reference evidence="5 6" key="1">
    <citation type="journal article" date="2013" name="Curr. Biol.">
        <title>The Genome of the Foraminiferan Reticulomyxa filosa.</title>
        <authorList>
            <person name="Glockner G."/>
            <person name="Hulsmann N."/>
            <person name="Schleicher M."/>
            <person name="Noegel A.A."/>
            <person name="Eichinger L."/>
            <person name="Gallinger C."/>
            <person name="Pawlowski J."/>
            <person name="Sierra R."/>
            <person name="Euteneuer U."/>
            <person name="Pillet L."/>
            <person name="Moustafa A."/>
            <person name="Platzer M."/>
            <person name="Groth M."/>
            <person name="Szafranski K."/>
            <person name="Schliwa M."/>
        </authorList>
    </citation>
    <scope>NUCLEOTIDE SEQUENCE [LARGE SCALE GENOMIC DNA]</scope>
</reference>
<dbReference type="Gene3D" id="3.30.40.10">
    <property type="entry name" value="Zinc/RING finger domain, C3HC4 (zinc finger)"/>
    <property type="match status" value="1"/>
</dbReference>
<dbReference type="AlphaFoldDB" id="X6M142"/>
<gene>
    <name evidence="5" type="ORF">RFI_30691</name>
</gene>
<feature type="coiled-coil region" evidence="4">
    <location>
        <begin position="208"/>
        <end position="237"/>
    </location>
</feature>
<comment type="caution">
    <text evidence="5">The sequence shown here is derived from an EMBL/GenBank/DDBJ whole genome shotgun (WGS) entry which is preliminary data.</text>
</comment>
<dbReference type="Proteomes" id="UP000023152">
    <property type="component" value="Unassembled WGS sequence"/>
</dbReference>
<organism evidence="5 6">
    <name type="scientific">Reticulomyxa filosa</name>
    <dbReference type="NCBI Taxonomy" id="46433"/>
    <lineage>
        <taxon>Eukaryota</taxon>
        <taxon>Sar</taxon>
        <taxon>Rhizaria</taxon>
        <taxon>Retaria</taxon>
        <taxon>Foraminifera</taxon>
        <taxon>Monothalamids</taxon>
        <taxon>Reticulomyxidae</taxon>
        <taxon>Reticulomyxa</taxon>
    </lineage>
</organism>
<feature type="repeat" description="WD" evidence="3">
    <location>
        <begin position="267"/>
        <end position="311"/>
    </location>
</feature>
<evidence type="ECO:0000256" key="4">
    <source>
        <dbReference type="SAM" id="Coils"/>
    </source>
</evidence>
<keyword evidence="4" id="KW-0175">Coiled coil</keyword>
<dbReference type="PANTHER" id="PTHR22847:SF637">
    <property type="entry name" value="WD REPEAT DOMAIN 5B"/>
    <property type="match status" value="1"/>
</dbReference>
<evidence type="ECO:0000256" key="2">
    <source>
        <dbReference type="ARBA" id="ARBA00022737"/>
    </source>
</evidence>
<accession>X6M142</accession>
<dbReference type="InterPro" id="IPR015943">
    <property type="entry name" value="WD40/YVTN_repeat-like_dom_sf"/>
</dbReference>
<feature type="repeat" description="WD" evidence="3">
    <location>
        <begin position="465"/>
        <end position="508"/>
    </location>
</feature>
<dbReference type="InterPro" id="IPR020472">
    <property type="entry name" value="WD40_PAC1"/>
</dbReference>
<name>X6M142_RETFI</name>